<evidence type="ECO:0000256" key="1">
    <source>
        <dbReference type="SAM" id="MobiDB-lite"/>
    </source>
</evidence>
<proteinExistence type="predicted"/>
<dbReference type="GO" id="GO:0005634">
    <property type="term" value="C:nucleus"/>
    <property type="evidence" value="ECO:0007669"/>
    <property type="project" value="TreeGrafter"/>
</dbReference>
<dbReference type="Pfam" id="PF00789">
    <property type="entry name" value="UBX"/>
    <property type="match status" value="1"/>
</dbReference>
<reference evidence="3" key="1">
    <citation type="journal article" date="2014" name="Nat. Genet.">
        <title>Genome and transcriptome of the porcine whipworm Trichuris suis.</title>
        <authorList>
            <person name="Jex A.R."/>
            <person name="Nejsum P."/>
            <person name="Schwarz E.M."/>
            <person name="Hu L."/>
            <person name="Young N.D."/>
            <person name="Hall R.S."/>
            <person name="Korhonen P.K."/>
            <person name="Liao S."/>
            <person name="Thamsborg S."/>
            <person name="Xia J."/>
            <person name="Xu P."/>
            <person name="Wang S."/>
            <person name="Scheerlinck J.P."/>
            <person name="Hofmann A."/>
            <person name="Sternberg P.W."/>
            <person name="Wang J."/>
            <person name="Gasser R.B."/>
        </authorList>
    </citation>
    <scope>NUCLEOTIDE SEQUENCE [LARGE SCALE GENOMIC DNA]</scope>
    <source>
        <strain evidence="3">DCEP-RM93F</strain>
    </source>
</reference>
<organism evidence="3">
    <name type="scientific">Trichuris suis</name>
    <name type="common">pig whipworm</name>
    <dbReference type="NCBI Taxonomy" id="68888"/>
    <lineage>
        <taxon>Eukaryota</taxon>
        <taxon>Metazoa</taxon>
        <taxon>Ecdysozoa</taxon>
        <taxon>Nematoda</taxon>
        <taxon>Enoplea</taxon>
        <taxon>Dorylaimia</taxon>
        <taxon>Trichinellida</taxon>
        <taxon>Trichuridae</taxon>
        <taxon>Trichuris</taxon>
    </lineage>
</organism>
<dbReference type="Proteomes" id="UP000030758">
    <property type="component" value="Unassembled WGS sequence"/>
</dbReference>
<dbReference type="PANTHER" id="PTHR46467">
    <property type="entry name" value="TETHER CONTAINING UBX DOMAIN FOR GLUT4"/>
    <property type="match status" value="1"/>
</dbReference>
<evidence type="ECO:0000313" key="3">
    <source>
        <dbReference type="EMBL" id="KFD63181.1"/>
    </source>
</evidence>
<dbReference type="GO" id="GO:0006886">
    <property type="term" value="P:intracellular protein transport"/>
    <property type="evidence" value="ECO:0007669"/>
    <property type="project" value="TreeGrafter"/>
</dbReference>
<name>A0A085N135_9BILA</name>
<dbReference type="PANTHER" id="PTHR46467:SF1">
    <property type="entry name" value="TETHER CONTAINING UBX DOMAIN FOR GLUT4"/>
    <property type="match status" value="1"/>
</dbReference>
<dbReference type="Gene3D" id="3.10.20.90">
    <property type="entry name" value="Phosphatidylinositol 3-kinase Catalytic Subunit, Chain A, domain 1"/>
    <property type="match status" value="1"/>
</dbReference>
<feature type="domain" description="UBX" evidence="2">
    <location>
        <begin position="156"/>
        <end position="228"/>
    </location>
</feature>
<accession>A0A085N135</accession>
<feature type="region of interest" description="Disordered" evidence="1">
    <location>
        <begin position="1"/>
        <end position="24"/>
    </location>
</feature>
<evidence type="ECO:0000259" key="2">
    <source>
        <dbReference type="Pfam" id="PF00789"/>
    </source>
</evidence>
<dbReference type="SUPFAM" id="SSF54236">
    <property type="entry name" value="Ubiquitin-like"/>
    <property type="match status" value="1"/>
</dbReference>
<protein>
    <recommendedName>
        <fullName evidence="2">UBX domain-containing protein</fullName>
    </recommendedName>
</protein>
<dbReference type="GO" id="GO:0012506">
    <property type="term" value="C:vesicle membrane"/>
    <property type="evidence" value="ECO:0007669"/>
    <property type="project" value="TreeGrafter"/>
</dbReference>
<sequence length="273" mass="30639">METQLERNLDFERQTKKEELDEPNEKLIGADTSSKLSGTSDVTKAGKELEQSVYGTDSEQSVQNVGRYCSSGKMADESVEDLDVNSCFDRKVTVFRIENERLEEPDDSFYMVTTSDALAIQKRLQETSKRLSNPPLVSQRKLRELELDRKRSSWKVTIIKVKLPQQWVLQAAFLSDEPVKNVYEFVRSCLANPEAAFALLLLPTQIITPSEEGLIDAGLSPFASLLLRGFPAEMPVEAVLKPELLKMAISSSMALTRSLQSLSENQRFSPVVT</sequence>
<dbReference type="GO" id="GO:0005737">
    <property type="term" value="C:cytoplasm"/>
    <property type="evidence" value="ECO:0007669"/>
    <property type="project" value="TreeGrafter"/>
</dbReference>
<dbReference type="EMBL" id="KL367579">
    <property type="protein sequence ID" value="KFD63181.1"/>
    <property type="molecule type" value="Genomic_DNA"/>
</dbReference>
<dbReference type="InterPro" id="IPR029071">
    <property type="entry name" value="Ubiquitin-like_domsf"/>
</dbReference>
<dbReference type="InterPro" id="IPR001012">
    <property type="entry name" value="UBX_dom"/>
</dbReference>
<gene>
    <name evidence="3" type="ORF">M514_08368</name>
</gene>
<dbReference type="AlphaFoldDB" id="A0A085N135"/>